<evidence type="ECO:0000313" key="5">
    <source>
        <dbReference type="EMBL" id="KRZ99205.1"/>
    </source>
</evidence>
<reference evidence="5 6" key="1">
    <citation type="submission" date="2015-11" db="EMBL/GenBank/DDBJ databases">
        <title>The genome of Debaryomyces fabryi.</title>
        <authorList>
            <person name="Tafer H."/>
            <person name="Lopandic K."/>
        </authorList>
    </citation>
    <scope>NUCLEOTIDE SEQUENCE [LARGE SCALE GENOMIC DNA]</scope>
    <source>
        <strain evidence="5 6">CBS 789</strain>
    </source>
</reference>
<dbReference type="GeneID" id="26842050"/>
<dbReference type="InterPro" id="IPR011430">
    <property type="entry name" value="UTP20_N"/>
</dbReference>
<dbReference type="EMBL" id="LMYN01000164">
    <property type="protein sequence ID" value="KRZ99205.1"/>
    <property type="molecule type" value="Genomic_DNA"/>
</dbReference>
<dbReference type="SUPFAM" id="SSF48371">
    <property type="entry name" value="ARM repeat"/>
    <property type="match status" value="3"/>
</dbReference>
<feature type="domain" description="U3 small nucleolar RNA-associated protein 20 C-terminal" evidence="4">
    <location>
        <begin position="2226"/>
        <end position="2524"/>
    </location>
</feature>
<feature type="domain" description="U3 small nucleolar RNA-associated protein 20 N-terminal" evidence="2">
    <location>
        <begin position="865"/>
        <end position="1452"/>
    </location>
</feature>
<sequence length="2538" mass="291039">MVKASNGKTTQSSRRHAFSSFRERIDSIKIEPNLSLNKRAHDYVDSSHFLATLEHWKEVNISGNFTEFLDKIENICQTLPQILHHQVTIFDALYTHIEINDINSIQPLLECLSQFIHDLGPDFMPYYDRTLILLTNLALSTNPNDSQNNRNSSNVLEWCFSSLAFAFKYLSKTLVEDLLPTFKILIPLLQLNKKTYISRFCAEALSFLIRKLKVDSLTSVIEYSFNQQSEIIHENDSYCESLVVLFSESMKNTKGSFHSKSTNILSKLIENSLSTKSSEAKFISIVCDILLDVVNHGTIENCDKFYKLITIYLSQILNESTINDTLAISIAQILTTLSFAESGKKISSWSPILSTTNLLIKRVSSGTLITNQFSNAFFDSLTYLLVIIIRNCEIQELTKYYRTFFETMIELNKGQHFLSFAETNLEISTTKVVNFGIAKYIQDFINSIAYNDSEIQKLGFFLTRLSKKEFYGIELSIPQHMQVHIINQLRDSYQKISNPEELPEIYWKLLTLKYCGRSSASESQTLIILLRQLCDEHFKFDSKFSHDLVGGVVDALSLLLRENEDSEIALIVFKLIISNFQKFSESSVFISSVKNFISCCSSIIFPLIKDNYDFLVSQLAVNMSFPSHDSRYNAILLLIEIHEVLKLEVSPIISQIRLIEEIPLTLNTGRDIELRVRNLALEFKLLDNPNDLECNIILRFMFGLLTNKFQPCWTSVFEALPYLVEKCSSSIWLLAYQLIKMNYGEQNTNYYDFESSAFEEENVLLNWQVRNPRLRGNFLFVDGNFLSKYLNISSLILDYAESSRADNTYSSILRSHAIHALSSVPSIAEKHSDKLVPIVLHETDDEDNDDSNEDRTESDHINQSSWTLKDRNDLVCLFTKFNSLKKVYKADLLYEHMLKLLCNKQTQVQKMALDVILRWRIGSVNKYKDNLKNLLDDTIFRDELSKFISNSSDSTIEQSDKDSLMPLVLRILFGRAQSVPKSNSKAGRKFAIVGILPNLSHEYIIEFLSLGSDRLNYQEYFITNQLPLIDIKVLRKISGFVNLLNDVYNTLGYRYNDVLSSTIKPLVFSLTVAQKVIDEEDSAGYDSVVKKSARNIRQLGMKCLSDLFKILGESFQWDDYISLIYEEIIKPRLSKFTEENLQQTSSLMRLMTSWIELPNLIKFLYIDDFAPVKAIISLVTNTHVKESVISIVLDFSISALSKRSIDDDTYFTLLALLVDTLLKFLPNILDITTSREINSKAINILLLLIEGDFISENSTRASLIESLTKALDKPPNQVESKDKVFILLSLSSLIDSYDCSFDDIRPLFQACSKSFRVYSDRNVRETLVKVFISIGNRFVELQQVSKLLEGINAYSDKRMEEPDFEKRLASFKEINENLYSNLTTVQWLPIIYCALYFINDELELAIRTNATYTLNRFIDCFSGMEDSGLAQSHIHMFKDVILPHLRIGLRKSTEVVQTEYISVLSHTIECAKYFTELDDMKVLLFNNDEEANFFNNVNHIQLHRRQRAIKRVAEYRNKLSENSISHYILPIIEHYSFCLDEKLRNITNETVDTIGALARCISWNQYKALLRRYISGMKNSKEESLKDNVNLVVAVSKSLLASIESRRNNSSEDIMRDLPKSQDEINKYVTQELFPTLMKTLALRNDDTIVSRIPLSEAMVSLVMCVSEELIESELPGILTSTCQVMRSRSEELRDTVRKALSKISIILGAKYFKFILSELKGALSRGSQIHVLSFTVHSLLVTISEVLEHGDLDESVQLIIDIIMEDIFGAAGQEKDAEGYTSKMKEVKFKKSFDSGELLCTNISLKSFSYLVEPVKLLLQENVSLKTQNKLDELLRRYALGLNRNNESSSRDVLVLSYELHKQSERLLNERRGHVKTVKPSEDNFLVKLNAKPLKTQTEHSQYIFTLQKFAFELLRTSISRHETLLTTENLEGFVPLLESGLQSDNEGVVIACLRTLTLIIRLPFSERIDGLFKACARKSLNMIKDCPSTNSELCQACLKFLSAIIRHKPEISLKDTAVSYVLVRLQPDLEEPNRQGLAFNFLKSVVSQHIMLPEVYDTMDKVSKIMVVNHAKEIRDMSRSVYFQFLMEYDQGRGRLEKQFKFLVNNLGYATQAGRQSVMELIHLIILKAGSELLNKLSTSFFIALSNLMISDDSAKCREMATTLISNIFKKLGSKHLSNIEKYCIAWLNQSSNELLKRCGLSIYKIYIAEFGVGQNKALDQLALQNILEILSASKNCEDHDTNIEWELVYSSLSVFSTICSRLKTEVFKSQYEEVWKSILNSLLFPHSWVRLISSRLVGILLSNLDSSEFAFTDYDIQTIAYRLLHQLGAPSISQELGTQITKNLVLITMRWESNKVLYQYKSSSDTDVGESTKYKYATEYLVSRVCSIIRQENNYKDSFVSKKSSVQFAAMLVQVLSLEKLPVASEQILLALYNLTELNPNNSEEESELVNLSMECMQMIEKKLGTSEYTNIYTKVKQAVNLRRRERKTKRAQMAVTAPDIAARRKMKKHERSRDKRKHEKDDNGYYRSKKSRFS</sequence>
<dbReference type="InterPro" id="IPR046523">
    <property type="entry name" value="UTP20_dom"/>
</dbReference>
<feature type="compositionally biased region" description="Basic residues" evidence="1">
    <location>
        <begin position="2507"/>
        <end position="2522"/>
    </location>
</feature>
<gene>
    <name evidence="5" type="ORF">AC631_05041</name>
</gene>
<dbReference type="RefSeq" id="XP_015465308.1">
    <property type="nucleotide sequence ID" value="XM_015613870.1"/>
</dbReference>
<dbReference type="Pfam" id="PF23099">
    <property type="entry name" value="UTP20_C"/>
    <property type="match status" value="1"/>
</dbReference>
<dbReference type="Gene3D" id="1.25.10.10">
    <property type="entry name" value="Leucine-rich Repeat Variant"/>
    <property type="match status" value="1"/>
</dbReference>
<dbReference type="GO" id="GO:0030686">
    <property type="term" value="C:90S preribosome"/>
    <property type="evidence" value="ECO:0007669"/>
    <property type="project" value="TreeGrafter"/>
</dbReference>
<evidence type="ECO:0000259" key="4">
    <source>
        <dbReference type="Pfam" id="PF23099"/>
    </source>
</evidence>
<organism evidence="5 6">
    <name type="scientific">Debaryomyces fabryi</name>
    <dbReference type="NCBI Taxonomy" id="58627"/>
    <lineage>
        <taxon>Eukaryota</taxon>
        <taxon>Fungi</taxon>
        <taxon>Dikarya</taxon>
        <taxon>Ascomycota</taxon>
        <taxon>Saccharomycotina</taxon>
        <taxon>Pichiomycetes</taxon>
        <taxon>Debaryomycetaceae</taxon>
        <taxon>Debaryomyces</taxon>
    </lineage>
</organism>
<protein>
    <submittedName>
        <fullName evidence="5">Uncharacterized protein</fullName>
    </submittedName>
</protein>
<evidence type="ECO:0000313" key="6">
    <source>
        <dbReference type="Proteomes" id="UP000054251"/>
    </source>
</evidence>
<feature type="domain" description="U3 small nucleolar RNA-associated protein 20" evidence="3">
    <location>
        <begin position="1647"/>
        <end position="1861"/>
    </location>
</feature>
<dbReference type="PANTHER" id="PTHR17695:SF11">
    <property type="entry name" value="SMALL SUBUNIT PROCESSOME COMPONENT 20 HOMOLOG"/>
    <property type="match status" value="1"/>
</dbReference>
<feature type="region of interest" description="Disordered" evidence="1">
    <location>
        <begin position="842"/>
        <end position="862"/>
    </location>
</feature>
<dbReference type="InterPro" id="IPR016024">
    <property type="entry name" value="ARM-type_fold"/>
</dbReference>
<evidence type="ECO:0000256" key="1">
    <source>
        <dbReference type="SAM" id="MobiDB-lite"/>
    </source>
</evidence>
<accession>A0A0V1PSK7</accession>
<dbReference type="InterPro" id="IPR052575">
    <property type="entry name" value="SSU_processome_comp_20"/>
</dbReference>
<evidence type="ECO:0000259" key="2">
    <source>
        <dbReference type="Pfam" id="PF07539"/>
    </source>
</evidence>
<proteinExistence type="predicted"/>
<comment type="caution">
    <text evidence="5">The sequence shown here is derived from an EMBL/GenBank/DDBJ whole genome shotgun (WGS) entry which is preliminary data.</text>
</comment>
<dbReference type="Pfam" id="PF07539">
    <property type="entry name" value="UTP20_N"/>
    <property type="match status" value="1"/>
</dbReference>
<dbReference type="InterPro" id="IPR011989">
    <property type="entry name" value="ARM-like"/>
</dbReference>
<dbReference type="PANTHER" id="PTHR17695">
    <property type="entry name" value="SMALL SUBUNIT PROCESSOME COMPONENT 20 HOMOLOG"/>
    <property type="match status" value="1"/>
</dbReference>
<evidence type="ECO:0000259" key="3">
    <source>
        <dbReference type="Pfam" id="PF20416"/>
    </source>
</evidence>
<feature type="compositionally biased region" description="Acidic residues" evidence="1">
    <location>
        <begin position="843"/>
        <end position="852"/>
    </location>
</feature>
<dbReference type="Pfam" id="PF20416">
    <property type="entry name" value="UTP20"/>
    <property type="match status" value="1"/>
</dbReference>
<keyword evidence="6" id="KW-1185">Reference proteome</keyword>
<dbReference type="GO" id="GO:0032040">
    <property type="term" value="C:small-subunit processome"/>
    <property type="evidence" value="ECO:0007669"/>
    <property type="project" value="TreeGrafter"/>
</dbReference>
<feature type="region of interest" description="Disordered" evidence="1">
    <location>
        <begin position="2487"/>
        <end position="2538"/>
    </location>
</feature>
<name>A0A0V1PSK7_9ASCO</name>
<dbReference type="Proteomes" id="UP000054251">
    <property type="component" value="Unassembled WGS sequence"/>
</dbReference>
<dbReference type="OrthoDB" id="360653at2759"/>
<dbReference type="InterPro" id="IPR057525">
    <property type="entry name" value="UTP20_C"/>
</dbReference>